<dbReference type="EMBL" id="QQST01000001">
    <property type="protein sequence ID" value="RDI72560.1"/>
    <property type="molecule type" value="Genomic_DNA"/>
</dbReference>
<protein>
    <recommendedName>
        <fullName evidence="2">DUF8119 domain-containing protein</fullName>
    </recommendedName>
</protein>
<sequence length="67" mass="7549">MSIADTLREHGSGMLADLAFAVVWVTGVSVFFDFVTGPQWAYYLFMAAGIPAYFGFFWSLKMAREQQ</sequence>
<evidence type="ECO:0000256" key="1">
    <source>
        <dbReference type="SAM" id="Phobius"/>
    </source>
</evidence>
<evidence type="ECO:0000313" key="5">
    <source>
        <dbReference type="Proteomes" id="UP000199289"/>
    </source>
</evidence>
<feature type="domain" description="DUF8119" evidence="2">
    <location>
        <begin position="3"/>
        <end position="67"/>
    </location>
</feature>
<proteinExistence type="predicted"/>
<dbReference type="Pfam" id="PF26436">
    <property type="entry name" value="DUF8119"/>
    <property type="match status" value="1"/>
</dbReference>
<dbReference type="AlphaFoldDB" id="A0A1H0YM30"/>
<gene>
    <name evidence="3" type="ORF">DWB78_12995</name>
    <name evidence="4" type="ORF">SAMN05216278_0715</name>
</gene>
<evidence type="ECO:0000313" key="4">
    <source>
        <dbReference type="EMBL" id="SDQ16130.1"/>
    </source>
</evidence>
<reference evidence="4" key="1">
    <citation type="submission" date="2016-10" db="EMBL/GenBank/DDBJ databases">
        <authorList>
            <person name="de Groot N.N."/>
        </authorList>
    </citation>
    <scope>NUCLEOTIDE SEQUENCE [LARGE SCALE GENOMIC DNA]</scope>
    <source>
        <strain evidence="4">CGMCC 1.12397</strain>
    </source>
</reference>
<dbReference type="RefSeq" id="WP_092532985.1">
    <property type="nucleotide sequence ID" value="NZ_FNKQ01000001.1"/>
</dbReference>
<reference evidence="3 6" key="3">
    <citation type="submission" date="2018-07" db="EMBL/GenBank/DDBJ databases">
        <title>Genome sequence of extremly halophilic archaeon Halopelagius longus strain BC12-B1.</title>
        <authorList>
            <person name="Zhang X."/>
        </authorList>
    </citation>
    <scope>NUCLEOTIDE SEQUENCE [LARGE SCALE GENOMIC DNA]</scope>
    <source>
        <strain evidence="3 6">BC12-B1</strain>
    </source>
</reference>
<evidence type="ECO:0000313" key="3">
    <source>
        <dbReference type="EMBL" id="RDI72560.1"/>
    </source>
</evidence>
<evidence type="ECO:0000313" key="6">
    <source>
        <dbReference type="Proteomes" id="UP000255421"/>
    </source>
</evidence>
<organism evidence="4 5">
    <name type="scientific">Halopelagius longus</name>
    <dbReference type="NCBI Taxonomy" id="1236180"/>
    <lineage>
        <taxon>Archaea</taxon>
        <taxon>Methanobacteriati</taxon>
        <taxon>Methanobacteriota</taxon>
        <taxon>Stenosarchaea group</taxon>
        <taxon>Halobacteria</taxon>
        <taxon>Halobacteriales</taxon>
        <taxon>Haloferacaceae</taxon>
    </lineage>
</organism>
<dbReference type="Proteomes" id="UP000199289">
    <property type="component" value="Unassembled WGS sequence"/>
</dbReference>
<evidence type="ECO:0000259" key="2">
    <source>
        <dbReference type="Pfam" id="PF26436"/>
    </source>
</evidence>
<feature type="transmembrane region" description="Helical" evidence="1">
    <location>
        <begin position="12"/>
        <end position="34"/>
    </location>
</feature>
<accession>A0A1H0YM30</accession>
<dbReference type="Proteomes" id="UP000255421">
    <property type="component" value="Unassembled WGS sequence"/>
</dbReference>
<name>A0A1H0YM30_9EURY</name>
<keyword evidence="1" id="KW-0812">Transmembrane</keyword>
<keyword evidence="1" id="KW-1133">Transmembrane helix</keyword>
<feature type="transmembrane region" description="Helical" evidence="1">
    <location>
        <begin position="40"/>
        <end position="60"/>
    </location>
</feature>
<dbReference type="InterPro" id="IPR058432">
    <property type="entry name" value="DUF8119"/>
</dbReference>
<keyword evidence="1" id="KW-0472">Membrane</keyword>
<dbReference type="EMBL" id="FNKQ01000001">
    <property type="protein sequence ID" value="SDQ16130.1"/>
    <property type="molecule type" value="Genomic_DNA"/>
</dbReference>
<reference evidence="5" key="2">
    <citation type="submission" date="2016-10" db="EMBL/GenBank/DDBJ databases">
        <authorList>
            <person name="Varghese N."/>
            <person name="Submissions S."/>
        </authorList>
    </citation>
    <scope>NUCLEOTIDE SEQUENCE [LARGE SCALE GENOMIC DNA]</scope>
    <source>
        <strain evidence="5">CGMCC 1.12397</strain>
    </source>
</reference>
<dbReference type="OrthoDB" id="198557at2157"/>
<keyword evidence="6" id="KW-1185">Reference proteome</keyword>